<comment type="caution">
    <text evidence="2">The sequence shown here is derived from an EMBL/GenBank/DDBJ whole genome shotgun (WGS) entry which is preliminary data.</text>
</comment>
<feature type="transmembrane region" description="Helical" evidence="1">
    <location>
        <begin position="38"/>
        <end position="59"/>
    </location>
</feature>
<keyword evidence="3" id="KW-1185">Reference proteome</keyword>
<sequence>MILTTLNFWSILALIFCGGLLVVAFRLAWWLALGTERVIAFMTQSGMHAPAKLLLAILIGYDEQTYHKSRFIFWNQAQVRFAILWGSFLLLAGLLVLLHQEHIIGPIGLTWLLAFALYVGFRCLVYWTRPKAPLIYTEEPSLKSLIQDVNERSSFSKRSGRQLIRRYDYLDELFAEAA</sequence>
<dbReference type="Proteomes" id="UP000477386">
    <property type="component" value="Unassembled WGS sequence"/>
</dbReference>
<evidence type="ECO:0000256" key="1">
    <source>
        <dbReference type="SAM" id="Phobius"/>
    </source>
</evidence>
<evidence type="ECO:0000313" key="2">
    <source>
        <dbReference type="EMBL" id="NEU70625.1"/>
    </source>
</evidence>
<dbReference type="AlphaFoldDB" id="A0A6M0ISL7"/>
<feature type="transmembrane region" description="Helical" evidence="1">
    <location>
        <begin position="12"/>
        <end position="32"/>
    </location>
</feature>
<keyword evidence="1" id="KW-0472">Membrane</keyword>
<proteinExistence type="predicted"/>
<gene>
    <name evidence="2" type="ORF">GK091_27415</name>
</gene>
<accession>A0A6M0ISL7</accession>
<reference evidence="2 3" key="1">
    <citation type="submission" date="2020-02" db="EMBL/GenBank/DDBJ databases">
        <title>Draft genome sequence of two Spirosoma agri KCTC 52727 and Spirosoma terrae KCTC 52035.</title>
        <authorList>
            <person name="Rojas J."/>
            <person name="Ambika Manirajan B."/>
            <person name="Ratering S."/>
            <person name="Suarez C."/>
            <person name="Schnell S."/>
        </authorList>
    </citation>
    <scope>NUCLEOTIDE SEQUENCE [LARGE SCALE GENOMIC DNA]</scope>
    <source>
        <strain evidence="2 3">KCTC 52727</strain>
    </source>
</reference>
<dbReference type="EMBL" id="JAAGNZ010000006">
    <property type="protein sequence ID" value="NEU70625.1"/>
    <property type="molecule type" value="Genomic_DNA"/>
</dbReference>
<keyword evidence="1" id="KW-1133">Transmembrane helix</keyword>
<feature type="transmembrane region" description="Helical" evidence="1">
    <location>
        <begin position="103"/>
        <end position="121"/>
    </location>
</feature>
<name>A0A6M0ISL7_9BACT</name>
<dbReference type="RefSeq" id="WP_164043937.1">
    <property type="nucleotide sequence ID" value="NZ_JAAGNZ010000006.1"/>
</dbReference>
<evidence type="ECO:0000313" key="3">
    <source>
        <dbReference type="Proteomes" id="UP000477386"/>
    </source>
</evidence>
<organism evidence="2 3">
    <name type="scientific">Spirosoma agri</name>
    <dbReference type="NCBI Taxonomy" id="1987381"/>
    <lineage>
        <taxon>Bacteria</taxon>
        <taxon>Pseudomonadati</taxon>
        <taxon>Bacteroidota</taxon>
        <taxon>Cytophagia</taxon>
        <taxon>Cytophagales</taxon>
        <taxon>Cytophagaceae</taxon>
        <taxon>Spirosoma</taxon>
    </lineage>
</organism>
<keyword evidence="1" id="KW-0812">Transmembrane</keyword>
<feature type="transmembrane region" description="Helical" evidence="1">
    <location>
        <begin position="79"/>
        <end position="97"/>
    </location>
</feature>
<protein>
    <submittedName>
        <fullName evidence="2">Uncharacterized protein</fullName>
    </submittedName>
</protein>